<evidence type="ECO:0000256" key="5">
    <source>
        <dbReference type="ARBA" id="ARBA00022741"/>
    </source>
</evidence>
<dbReference type="Proteomes" id="UP000324748">
    <property type="component" value="Unassembled WGS sequence"/>
</dbReference>
<comment type="caution">
    <text evidence="15">The sequence shown here is derived from an EMBL/GenBank/DDBJ whole genome shotgun (WGS) entry which is preliminary data.</text>
</comment>
<dbReference type="Gene3D" id="3.30.70.1620">
    <property type="match status" value="1"/>
</dbReference>
<feature type="compositionally biased region" description="Basic residues" evidence="13">
    <location>
        <begin position="130"/>
        <end position="144"/>
    </location>
</feature>
<evidence type="ECO:0000256" key="9">
    <source>
        <dbReference type="ARBA" id="ARBA00023067"/>
    </source>
</evidence>
<evidence type="ECO:0000256" key="8">
    <source>
        <dbReference type="ARBA" id="ARBA00023054"/>
    </source>
</evidence>
<keyword evidence="5" id="KW-0547">Nucleotide-binding</keyword>
<dbReference type="InterPro" id="IPR027417">
    <property type="entry name" value="P-loop_NTPase"/>
</dbReference>
<keyword evidence="9" id="KW-0226">DNA condensation</keyword>
<keyword evidence="4" id="KW-0132">Cell division</keyword>
<keyword evidence="16" id="KW-1185">Reference proteome</keyword>
<dbReference type="EMBL" id="VSWC01000014">
    <property type="protein sequence ID" value="KAA1114244.1"/>
    <property type="molecule type" value="Genomic_DNA"/>
</dbReference>
<dbReference type="GO" id="GO:0005524">
    <property type="term" value="F:ATP binding"/>
    <property type="evidence" value="ECO:0007669"/>
    <property type="project" value="UniProtKB-KW"/>
</dbReference>
<feature type="compositionally biased region" description="Polar residues" evidence="13">
    <location>
        <begin position="37"/>
        <end position="46"/>
    </location>
</feature>
<dbReference type="GO" id="GO:0005634">
    <property type="term" value="C:nucleus"/>
    <property type="evidence" value="ECO:0007669"/>
    <property type="project" value="UniProtKB-SubCell"/>
</dbReference>
<keyword evidence="8 12" id="KW-0175">Coiled coil</keyword>
<feature type="compositionally biased region" description="Basic and acidic residues" evidence="13">
    <location>
        <begin position="273"/>
        <end position="295"/>
    </location>
</feature>
<dbReference type="PANTHER" id="PTHR18937:SF172">
    <property type="entry name" value="STRUCTURAL MAINTENANCE OF CHROMOSOMES PROTEIN"/>
    <property type="match status" value="1"/>
</dbReference>
<name>A0A5B0QN08_PUCGR</name>
<evidence type="ECO:0000256" key="3">
    <source>
        <dbReference type="ARBA" id="ARBA00018693"/>
    </source>
</evidence>
<accession>A0A5B0QN08</accession>
<comment type="subcellular location">
    <subcellularLocation>
        <location evidence="1">Nucleus</location>
    </subcellularLocation>
</comment>
<dbReference type="GO" id="GO:0000796">
    <property type="term" value="C:condensin complex"/>
    <property type="evidence" value="ECO:0007669"/>
    <property type="project" value="TreeGrafter"/>
</dbReference>
<feature type="compositionally biased region" description="Acidic residues" evidence="13">
    <location>
        <begin position="202"/>
        <end position="224"/>
    </location>
</feature>
<evidence type="ECO:0000313" key="16">
    <source>
        <dbReference type="Proteomes" id="UP000324748"/>
    </source>
</evidence>
<feature type="compositionally biased region" description="Polar residues" evidence="13">
    <location>
        <begin position="94"/>
        <end position="108"/>
    </location>
</feature>
<proteinExistence type="inferred from homology"/>
<evidence type="ECO:0000256" key="1">
    <source>
        <dbReference type="ARBA" id="ARBA00004123"/>
    </source>
</evidence>
<dbReference type="FunFam" id="3.40.50.300:FF:000481">
    <property type="entry name" value="Structural maintenance of chromosomes 4"/>
    <property type="match status" value="1"/>
</dbReference>
<feature type="domain" description="SMC hinge" evidence="14">
    <location>
        <begin position="875"/>
        <end position="989"/>
    </location>
</feature>
<sequence>MLISRQEGYRFDYIIPSPLRLKRAIDLPAYNHHHHPQQLSRTSSTIMARPTRRSTRTPTTEAANEPPPPTTTTKKPKESTTLPRSRSTRSLRSQEPSTTNEDNETKNNSGKRVKKTRATSSNPDPPQPAKRQRRSTHTRSRSRARSITPDEEEEAEDVVVKTEDPTNEEEEKEEGGGEVEEEKEEEETEETEEIEKNKQETEQEPVEQENEQEETDKEAETEGELNDHQAGNEKESDAAERNEGPGQTDDEQLESGNKENEPPSTMSRVNSHGRTEEQERNETDLIDSGDKEKDSLPTPNPVAQTPVQPVTPPKSPPARRRPLTPMKLALEDLNRAGEPRLVIDRIVLVNFKSYAGRQVIGPFHKSFSAIVGPNGSGKSNTIDALLFVFGFKATKMRQGKLSELIHNSSASPPGGFESCSVEVWFKTIVDLDGPDEFNVIPNSKLVVARIATRNNTSKYTIDGKVSNFAEVTTLLKAKGIDLDHKRFLILQGEVESIAQMKPKATTAHDEGLLEYLEDIIGTNRFKEPIEQTQQTLEEVANKRSQQLERVKLVEREKVALGARKKVADEYLARMNTLVQQQNLLWQFYIHTGQTNLEKIGCSMNAIDNQVKENEEAHAGDLQENEALRVELEQEEGKYKEVEVETDALVKELGRKERELVSLTEKMKHGKTKQKKLKKSIAEDEHILKEAAATIRDGQEEIETLKVEVESKEKLIEKEEVQLDQIRDSLKDKTQVFADQIEIKQAELAPWAAQVTSKKAALDLATSERDLLLKKATDFSSALASAQETVTRIDEETKAKKFELKQLKQEHAEYQEGINGALTELKKLDNEEAKLRTKLTTARQKADEAKTTRTTNTSKNEVLKSLSKLHKQGRLPGFSGRLGDLGRIDDMYDVAISTACPQLDNLVCDTVDTGQQCLAHLKKTNAGRAVIICLDALKTAAPAAAPATPEGAPRLVDLVTAKDPNFKAAFYHVLRDTLVAKDLTQANRIAFGNGSGKRWRVVTLDGKLIDSSGTMSGGGTRVARGLMSSKMTSNDTEITEEVVARLEKDTALAEAEIAKHSGNRSEIQTELRRLQSELPKMEMRITKLEMDVSGATKRKEEAKKTILELGSEVRAGSSDDAEVKHLESVMEKLEAELEELRRKTGKIEHSIKDLQEKILEVGGVKLRTQQAKVKDLKAMVEHANNRLTKAEVGRAKAERDTSKHEKTLQKSTAELEALEGELSELEEKVNSNSSETEAMKDTVDQARMALEEQKERLQDIQERRKEKLKIMNVFQLKQTELKQQREKMEGALAQSAANVKHWTEKQASLKLNVIEDDEDDEEELERREAAQVLKQFSAADFEDFDAELTKAEVAKLEEDQERASPDLGVLKEYAQREAEFMARAADLEATTRARDEAKQLLEDLNQQRLEEFMWGFQIISGKLKEMYQMITLGGNAELELVDSLDPFSEGIIFSVMPPKKSWKNISNLSGGEKTLSSLALVFALHAFKPTPLYFMDEIDAALDFRNVSIIGNYIKDRTKNAQFIIISLRNNMFELSRRLVGIYKTSNCTKSIAVDNTELNEVPS</sequence>
<dbReference type="SMART" id="SM00968">
    <property type="entry name" value="SMC_hinge"/>
    <property type="match status" value="1"/>
</dbReference>
<evidence type="ECO:0000256" key="7">
    <source>
        <dbReference type="ARBA" id="ARBA00022840"/>
    </source>
</evidence>
<evidence type="ECO:0000256" key="10">
    <source>
        <dbReference type="ARBA" id="ARBA00023242"/>
    </source>
</evidence>
<feature type="compositionally biased region" description="Polar residues" evidence="13">
    <location>
        <begin position="262"/>
        <end position="272"/>
    </location>
</feature>
<dbReference type="FunFam" id="3.40.50.300:FF:000585">
    <property type="entry name" value="Structural maintenance of chromosomes 4"/>
    <property type="match status" value="1"/>
</dbReference>
<comment type="similarity">
    <text evidence="2">Belongs to the SMC family. SMC4 subfamily.</text>
</comment>
<reference evidence="15 16" key="1">
    <citation type="submission" date="2019-05" db="EMBL/GenBank/DDBJ databases">
        <title>Emergence of the Ug99 lineage of the wheat stem rust pathogen through somatic hybridization.</title>
        <authorList>
            <person name="Li F."/>
            <person name="Upadhyaya N.M."/>
            <person name="Sperschneider J."/>
            <person name="Matny O."/>
            <person name="Nguyen-Phuc H."/>
            <person name="Mago R."/>
            <person name="Raley C."/>
            <person name="Miller M.E."/>
            <person name="Silverstein K.A.T."/>
            <person name="Henningsen E."/>
            <person name="Hirsch C.D."/>
            <person name="Visser B."/>
            <person name="Pretorius Z.A."/>
            <person name="Steffenson B.J."/>
            <person name="Schwessinger B."/>
            <person name="Dodds P.N."/>
            <person name="Figueroa M."/>
        </authorList>
    </citation>
    <scope>NUCLEOTIDE SEQUENCE [LARGE SCALE GENOMIC DNA]</scope>
    <source>
        <strain evidence="15">21-0</strain>
    </source>
</reference>
<dbReference type="Gene3D" id="1.20.1060.20">
    <property type="match status" value="1"/>
</dbReference>
<feature type="coiled-coil region" evidence="12">
    <location>
        <begin position="624"/>
        <end position="658"/>
    </location>
</feature>
<dbReference type="Gene3D" id="1.10.287.1490">
    <property type="match status" value="1"/>
</dbReference>
<feature type="coiled-coil region" evidence="12">
    <location>
        <begin position="1369"/>
        <end position="1409"/>
    </location>
</feature>
<evidence type="ECO:0000313" key="15">
    <source>
        <dbReference type="EMBL" id="KAA1114244.1"/>
    </source>
</evidence>
<keyword evidence="10" id="KW-0539">Nucleus</keyword>
<evidence type="ECO:0000256" key="4">
    <source>
        <dbReference type="ARBA" id="ARBA00022618"/>
    </source>
</evidence>
<feature type="region of interest" description="Disordered" evidence="13">
    <location>
        <begin position="33"/>
        <end position="323"/>
    </location>
</feature>
<dbReference type="SUPFAM" id="SSF52540">
    <property type="entry name" value="P-loop containing nucleoside triphosphate hydrolases"/>
    <property type="match status" value="1"/>
</dbReference>
<gene>
    <name evidence="15" type="ORF">PGT21_001659</name>
</gene>
<keyword evidence="6" id="KW-0498">Mitosis</keyword>
<feature type="coiled-coil region" evidence="12">
    <location>
        <begin position="687"/>
        <end position="735"/>
    </location>
</feature>
<dbReference type="OrthoDB" id="5575062at2759"/>
<keyword evidence="7" id="KW-0067">ATP-binding</keyword>
<evidence type="ECO:0000256" key="13">
    <source>
        <dbReference type="SAM" id="MobiDB-lite"/>
    </source>
</evidence>
<feature type="compositionally biased region" description="Acidic residues" evidence="13">
    <location>
        <begin position="165"/>
        <end position="193"/>
    </location>
</feature>
<evidence type="ECO:0000256" key="2">
    <source>
        <dbReference type="ARBA" id="ARBA00006005"/>
    </source>
</evidence>
<dbReference type="InterPro" id="IPR003395">
    <property type="entry name" value="RecF/RecN/SMC_N"/>
</dbReference>
<feature type="compositionally biased region" description="Low complexity" evidence="13">
    <location>
        <begin position="79"/>
        <end position="93"/>
    </location>
</feature>
<keyword evidence="11" id="KW-0131">Cell cycle</keyword>
<dbReference type="Pfam" id="PF02463">
    <property type="entry name" value="SMC_N"/>
    <property type="match status" value="1"/>
</dbReference>
<dbReference type="Gene3D" id="3.40.50.300">
    <property type="entry name" value="P-loop containing nucleotide triphosphate hydrolases"/>
    <property type="match status" value="2"/>
</dbReference>
<dbReference type="InterPro" id="IPR010935">
    <property type="entry name" value="SMC_hinge"/>
</dbReference>
<evidence type="ECO:0000256" key="12">
    <source>
        <dbReference type="SAM" id="Coils"/>
    </source>
</evidence>
<feature type="coiled-coil region" evidence="12">
    <location>
        <begin position="803"/>
        <end position="844"/>
    </location>
</feature>
<feature type="coiled-coil region" evidence="12">
    <location>
        <begin position="529"/>
        <end position="556"/>
    </location>
</feature>
<dbReference type="Pfam" id="PF06470">
    <property type="entry name" value="SMC_hinge"/>
    <property type="match status" value="1"/>
</dbReference>
<feature type="coiled-coil region" evidence="12">
    <location>
        <begin position="1056"/>
        <end position="1269"/>
    </location>
</feature>
<dbReference type="GO" id="GO:0051301">
    <property type="term" value="P:cell division"/>
    <property type="evidence" value="ECO:0007669"/>
    <property type="project" value="UniProtKB-KW"/>
</dbReference>
<evidence type="ECO:0000259" key="14">
    <source>
        <dbReference type="SMART" id="SM00968"/>
    </source>
</evidence>
<protein>
    <recommendedName>
        <fullName evidence="3">Structural maintenance of chromosomes protein 4</fullName>
    </recommendedName>
</protein>
<dbReference type="InterPro" id="IPR036277">
    <property type="entry name" value="SMC_hinge_sf"/>
</dbReference>
<dbReference type="SUPFAM" id="SSF75553">
    <property type="entry name" value="Smc hinge domain"/>
    <property type="match status" value="1"/>
</dbReference>
<evidence type="ECO:0000256" key="11">
    <source>
        <dbReference type="ARBA" id="ARBA00023306"/>
    </source>
</evidence>
<evidence type="ECO:0000256" key="6">
    <source>
        <dbReference type="ARBA" id="ARBA00022776"/>
    </source>
</evidence>
<feature type="compositionally biased region" description="Basic and acidic residues" evidence="13">
    <location>
        <begin position="225"/>
        <end position="243"/>
    </location>
</feature>
<dbReference type="GO" id="GO:0007076">
    <property type="term" value="P:mitotic chromosome condensation"/>
    <property type="evidence" value="ECO:0007669"/>
    <property type="project" value="TreeGrafter"/>
</dbReference>
<organism evidence="15 16">
    <name type="scientific">Puccinia graminis f. sp. tritici</name>
    <dbReference type="NCBI Taxonomy" id="56615"/>
    <lineage>
        <taxon>Eukaryota</taxon>
        <taxon>Fungi</taxon>
        <taxon>Dikarya</taxon>
        <taxon>Basidiomycota</taxon>
        <taxon>Pucciniomycotina</taxon>
        <taxon>Pucciniomycetes</taxon>
        <taxon>Pucciniales</taxon>
        <taxon>Pucciniaceae</taxon>
        <taxon>Puccinia</taxon>
    </lineage>
</organism>
<dbReference type="PANTHER" id="PTHR18937">
    <property type="entry name" value="STRUCTURAL MAINTENANCE OF CHROMOSOMES SMC FAMILY MEMBER"/>
    <property type="match status" value="1"/>
</dbReference>